<comment type="caution">
    <text evidence="1">The sequence shown here is derived from an EMBL/GenBank/DDBJ whole genome shotgun (WGS) entry which is preliminary data.</text>
</comment>
<dbReference type="Proteomes" id="UP000237000">
    <property type="component" value="Unassembled WGS sequence"/>
</dbReference>
<evidence type="ECO:0000313" key="1">
    <source>
        <dbReference type="EMBL" id="PON87308.1"/>
    </source>
</evidence>
<evidence type="ECO:0000313" key="2">
    <source>
        <dbReference type="Proteomes" id="UP000237000"/>
    </source>
</evidence>
<protein>
    <submittedName>
        <fullName evidence="1">Uncharacterized protein</fullName>
    </submittedName>
</protein>
<accession>A0A2P5EP06</accession>
<gene>
    <name evidence="1" type="ORF">TorRG33x02_169440</name>
</gene>
<proteinExistence type="predicted"/>
<organism evidence="1 2">
    <name type="scientific">Trema orientale</name>
    <name type="common">Charcoal tree</name>
    <name type="synonym">Celtis orientalis</name>
    <dbReference type="NCBI Taxonomy" id="63057"/>
    <lineage>
        <taxon>Eukaryota</taxon>
        <taxon>Viridiplantae</taxon>
        <taxon>Streptophyta</taxon>
        <taxon>Embryophyta</taxon>
        <taxon>Tracheophyta</taxon>
        <taxon>Spermatophyta</taxon>
        <taxon>Magnoliopsida</taxon>
        <taxon>eudicotyledons</taxon>
        <taxon>Gunneridae</taxon>
        <taxon>Pentapetalae</taxon>
        <taxon>rosids</taxon>
        <taxon>fabids</taxon>
        <taxon>Rosales</taxon>
        <taxon>Cannabaceae</taxon>
        <taxon>Trema</taxon>
    </lineage>
</organism>
<dbReference type="InParanoid" id="A0A2P5EP06"/>
<dbReference type="AlphaFoldDB" id="A0A2P5EP06"/>
<sequence>MLEEQKSVGFWHVLSCMSHCPMLDLLLCLSRNIPKALFELISVVLWNMCY</sequence>
<reference evidence="2" key="1">
    <citation type="submission" date="2016-06" db="EMBL/GenBank/DDBJ databases">
        <title>Parallel loss of symbiosis genes in relatives of nitrogen-fixing non-legume Parasponia.</title>
        <authorList>
            <person name="Van Velzen R."/>
            <person name="Holmer R."/>
            <person name="Bu F."/>
            <person name="Rutten L."/>
            <person name="Van Zeijl A."/>
            <person name="Liu W."/>
            <person name="Santuari L."/>
            <person name="Cao Q."/>
            <person name="Sharma T."/>
            <person name="Shen D."/>
            <person name="Roswanjaya Y."/>
            <person name="Wardhani T."/>
            <person name="Kalhor M.S."/>
            <person name="Jansen J."/>
            <person name="Van den Hoogen J."/>
            <person name="Gungor B."/>
            <person name="Hartog M."/>
            <person name="Hontelez J."/>
            <person name="Verver J."/>
            <person name="Yang W.-C."/>
            <person name="Schijlen E."/>
            <person name="Repin R."/>
            <person name="Schilthuizen M."/>
            <person name="Schranz E."/>
            <person name="Heidstra R."/>
            <person name="Miyata K."/>
            <person name="Fedorova E."/>
            <person name="Kohlen W."/>
            <person name="Bisseling T."/>
            <person name="Smit S."/>
            <person name="Geurts R."/>
        </authorList>
    </citation>
    <scope>NUCLEOTIDE SEQUENCE [LARGE SCALE GENOMIC DNA]</scope>
    <source>
        <strain evidence="2">cv. RG33-2</strain>
    </source>
</reference>
<dbReference type="EMBL" id="JXTC01000119">
    <property type="protein sequence ID" value="PON87308.1"/>
    <property type="molecule type" value="Genomic_DNA"/>
</dbReference>
<name>A0A2P5EP06_TREOI</name>
<keyword evidence="2" id="KW-1185">Reference proteome</keyword>